<feature type="transmembrane region" description="Helical" evidence="1">
    <location>
        <begin position="269"/>
        <end position="288"/>
    </location>
</feature>
<comment type="caution">
    <text evidence="2">The sequence shown here is derived from an EMBL/GenBank/DDBJ whole genome shotgun (WGS) entry which is preliminary data.</text>
</comment>
<feature type="transmembrane region" description="Helical" evidence="1">
    <location>
        <begin position="340"/>
        <end position="361"/>
    </location>
</feature>
<evidence type="ECO:0008006" key="4">
    <source>
        <dbReference type="Google" id="ProtNLM"/>
    </source>
</evidence>
<dbReference type="Gene3D" id="3.40.50.1110">
    <property type="entry name" value="SGNH hydrolase"/>
    <property type="match status" value="1"/>
</dbReference>
<feature type="transmembrane region" description="Helical" evidence="1">
    <location>
        <begin position="373"/>
        <end position="396"/>
    </location>
</feature>
<organism evidence="2 3">
    <name type="scientific">Kitasatospora cystarginea</name>
    <dbReference type="NCBI Taxonomy" id="58350"/>
    <lineage>
        <taxon>Bacteria</taxon>
        <taxon>Bacillati</taxon>
        <taxon>Actinomycetota</taxon>
        <taxon>Actinomycetes</taxon>
        <taxon>Kitasatosporales</taxon>
        <taxon>Streptomycetaceae</taxon>
        <taxon>Kitasatospora</taxon>
    </lineage>
</organism>
<name>A0ABN3EVK4_9ACTN</name>
<feature type="transmembrane region" description="Helical" evidence="1">
    <location>
        <begin position="132"/>
        <end position="153"/>
    </location>
</feature>
<evidence type="ECO:0000256" key="1">
    <source>
        <dbReference type="SAM" id="Phobius"/>
    </source>
</evidence>
<keyword evidence="3" id="KW-1185">Reference proteome</keyword>
<evidence type="ECO:0000313" key="3">
    <source>
        <dbReference type="Proteomes" id="UP001500305"/>
    </source>
</evidence>
<keyword evidence="1" id="KW-0812">Transmembrane</keyword>
<keyword evidence="1" id="KW-1133">Transmembrane helix</keyword>
<accession>A0ABN3EVK4</accession>
<sequence>MEGAAAAVPRARSGGGGRTAVLQGVPASAAGAGGESADALDGASAAAAEPAANTPVAAPRTPSVLGLQGLAVLGVLAEAGGMPGARSVPAVDAVIVAAGFLVTFSVLREQLASGRPGLLSRWQRLLKQQTPVLLLCLGAALAAVGLVGGLPIAKVFRTLVPAVFLQCADWAQFHADGILPKSAYDGSWVPEPFGAVWPLSVVGQIALVWPLLLTVLLFLLRGSLRVLGALLLSAAAALVALPFALPAAAWRGLASHEVFFAGAERMLDLALGSVAACCAVIVIQRRGAGGAVAGAGGARSAIGWTLAGAVLSVGLAAVGVRSGTGAESRLAHLVPAPTAALLVEGATALLLALLALVMALGRGPLCGLLGRPLLVEFGRIGYAVLLVGPLLFWLLRRGWPQITWYGVLLAGLGLSWLVAICVHYPTRRAAVRPWSAARALPLVLAGCLAVAGGSYWLPTRAAQLLRPNGRALVLGLGDGLAGDFATALNRPGGSLNGASGVVGPLAGCGVLAGSDGHPGCDGWRQQWRAGLAASEPDAVLLHLGRDAEDRTVAGRKQTACDPAYRQLYLARLADALQVIESVVPKATVFVMNERLDNSATDPIGAACYNQRVKEFADTHRGKVRLVDLNAELCPVDACRQGTPRGRRFYATVDGTRLTTDGQALIAPWLEQQLRLTAPAATR</sequence>
<evidence type="ECO:0000313" key="2">
    <source>
        <dbReference type="EMBL" id="GAA2273508.1"/>
    </source>
</evidence>
<dbReference type="Proteomes" id="UP001500305">
    <property type="component" value="Unassembled WGS sequence"/>
</dbReference>
<dbReference type="SUPFAM" id="SSF52266">
    <property type="entry name" value="SGNH hydrolase"/>
    <property type="match status" value="1"/>
</dbReference>
<dbReference type="EMBL" id="BAAATR010000047">
    <property type="protein sequence ID" value="GAA2273508.1"/>
    <property type="molecule type" value="Genomic_DNA"/>
</dbReference>
<feature type="transmembrane region" description="Helical" evidence="1">
    <location>
        <begin position="300"/>
        <end position="320"/>
    </location>
</feature>
<protein>
    <recommendedName>
        <fullName evidence="4">SGNH domain-containing protein</fullName>
    </recommendedName>
</protein>
<feature type="transmembrane region" description="Helical" evidence="1">
    <location>
        <begin position="436"/>
        <end position="457"/>
    </location>
</feature>
<feature type="transmembrane region" description="Helical" evidence="1">
    <location>
        <begin position="402"/>
        <end position="424"/>
    </location>
</feature>
<reference evidence="2 3" key="1">
    <citation type="journal article" date="2019" name="Int. J. Syst. Evol. Microbiol.">
        <title>The Global Catalogue of Microorganisms (GCM) 10K type strain sequencing project: providing services to taxonomists for standard genome sequencing and annotation.</title>
        <authorList>
            <consortium name="The Broad Institute Genomics Platform"/>
            <consortium name="The Broad Institute Genome Sequencing Center for Infectious Disease"/>
            <person name="Wu L."/>
            <person name="Ma J."/>
        </authorList>
    </citation>
    <scope>NUCLEOTIDE SEQUENCE [LARGE SCALE GENOMIC DNA]</scope>
    <source>
        <strain evidence="2 3">JCM 7356</strain>
    </source>
</reference>
<feature type="transmembrane region" description="Helical" evidence="1">
    <location>
        <begin position="227"/>
        <end position="249"/>
    </location>
</feature>
<dbReference type="InterPro" id="IPR036514">
    <property type="entry name" value="SGNH_hydro_sf"/>
</dbReference>
<keyword evidence="1" id="KW-0472">Membrane</keyword>
<gene>
    <name evidence="2" type="ORF">GCM10010430_69300</name>
</gene>
<feature type="transmembrane region" description="Helical" evidence="1">
    <location>
        <begin position="195"/>
        <end position="220"/>
    </location>
</feature>
<proteinExistence type="predicted"/>